<dbReference type="AlphaFoldDB" id="A0A2S7WQX1"/>
<dbReference type="OrthoDB" id="1377350at2"/>
<dbReference type="PROSITE" id="PS51841">
    <property type="entry name" value="LTD"/>
    <property type="match status" value="1"/>
</dbReference>
<evidence type="ECO:0000256" key="2">
    <source>
        <dbReference type="SAM" id="MobiDB-lite"/>
    </source>
</evidence>
<protein>
    <recommendedName>
        <fullName evidence="4">LTD domain-containing protein</fullName>
    </recommendedName>
</protein>
<comment type="caution">
    <text evidence="5">The sequence shown here is derived from an EMBL/GenBank/DDBJ whole genome shotgun (WGS) entry which is preliminary data.</text>
</comment>
<dbReference type="Proteomes" id="UP000238882">
    <property type="component" value="Unassembled WGS sequence"/>
</dbReference>
<organism evidence="5 6">
    <name type="scientific">Polaribacter porphyrae</name>
    <dbReference type="NCBI Taxonomy" id="1137780"/>
    <lineage>
        <taxon>Bacteria</taxon>
        <taxon>Pseudomonadati</taxon>
        <taxon>Bacteroidota</taxon>
        <taxon>Flavobacteriia</taxon>
        <taxon>Flavobacteriales</taxon>
        <taxon>Flavobacteriaceae</taxon>
    </lineage>
</organism>
<accession>A0A2S7WQX1</accession>
<proteinExistence type="predicted"/>
<gene>
    <name evidence="5" type="ORF">BTO18_11190</name>
</gene>
<dbReference type="EMBL" id="MSCN01000001">
    <property type="protein sequence ID" value="PQJ79702.1"/>
    <property type="molecule type" value="Genomic_DNA"/>
</dbReference>
<dbReference type="InterPro" id="IPR001322">
    <property type="entry name" value="Lamin_tail_dom"/>
</dbReference>
<dbReference type="InterPro" id="IPR036415">
    <property type="entry name" value="Lamin_tail_dom_sf"/>
</dbReference>
<dbReference type="InterPro" id="IPR026444">
    <property type="entry name" value="Secre_tail"/>
</dbReference>
<feature type="signal peptide" evidence="3">
    <location>
        <begin position="1"/>
        <end position="19"/>
    </location>
</feature>
<feature type="chain" id="PRO_5015739406" description="LTD domain-containing protein" evidence="3">
    <location>
        <begin position="20"/>
        <end position="587"/>
    </location>
</feature>
<keyword evidence="1 3" id="KW-0732">Signal</keyword>
<dbReference type="SUPFAM" id="SSF74853">
    <property type="entry name" value="Lamin A/C globular tail domain"/>
    <property type="match status" value="1"/>
</dbReference>
<dbReference type="NCBIfam" id="TIGR04183">
    <property type="entry name" value="Por_Secre_tail"/>
    <property type="match status" value="1"/>
</dbReference>
<name>A0A2S7WQX1_9FLAO</name>
<feature type="region of interest" description="Disordered" evidence="2">
    <location>
        <begin position="333"/>
        <end position="352"/>
    </location>
</feature>
<dbReference type="Pfam" id="PF18962">
    <property type="entry name" value="Por_Secre_tail"/>
    <property type="match status" value="1"/>
</dbReference>
<evidence type="ECO:0000256" key="1">
    <source>
        <dbReference type="ARBA" id="ARBA00022729"/>
    </source>
</evidence>
<evidence type="ECO:0000256" key="3">
    <source>
        <dbReference type="SAM" id="SignalP"/>
    </source>
</evidence>
<reference evidence="5 6" key="1">
    <citation type="submission" date="2016-12" db="EMBL/GenBank/DDBJ databases">
        <title>Trade-off between light-utilization and light-protection in marine flavobacteria.</title>
        <authorList>
            <person name="Kumagai Y."/>
            <person name="Yoshizawa S."/>
            <person name="Kogure K."/>
            <person name="Iwasaki W."/>
        </authorList>
    </citation>
    <scope>NUCLEOTIDE SEQUENCE [LARGE SCALE GENOMIC DNA]</scope>
    <source>
        <strain evidence="5 6">NBRC 108759</strain>
    </source>
</reference>
<evidence type="ECO:0000313" key="6">
    <source>
        <dbReference type="Proteomes" id="UP000238882"/>
    </source>
</evidence>
<dbReference type="RefSeq" id="WP_105016298.1">
    <property type="nucleotide sequence ID" value="NZ_MSCN01000001.1"/>
</dbReference>
<evidence type="ECO:0000313" key="5">
    <source>
        <dbReference type="EMBL" id="PQJ79702.1"/>
    </source>
</evidence>
<dbReference type="Pfam" id="PF00932">
    <property type="entry name" value="LTD"/>
    <property type="match status" value="1"/>
</dbReference>
<sequence length="587" mass="62224">MKKNYFFLSFLFCSFLSFSQNVTITKIIEAGCADPFVKTVELYVDGTVDFSTEVTVNYMSNGGAWDGTKIDVTGLGSVTNSFVYIVRDIPLMQAEFPNTTFTENVNTVITSTATNGDDGYQIVLNGNVVSQFGKTMTDADNDTESNWNHNDAVATRKTGIADTGVWDRSQWDITAENDLDDFTNCQDSADPKTKNLETYFATLGSTYSLGSGSGWTPTANTCTTSLGDINTSCTTVAVGASDDTYTAYIDFAGGNNGKTFIVSTTSGTVGGDNPTSMATGTIEISGIAEGTDITVTINDTADGGVCDLSKTVESPACIPLIINEVLFDPASDDSGTTAIEGDANGDGTRDPSQDEFIEFFNISDVALDISGYKMFDATALNNDAPRHIFPASTIIPAKSSLVLFGGGTPTGTFGGAIVQTASEGAIADDRSLSLTNGGDLITIKNTNDDIALVYASSSTGINHGSNVSVTRSPDITGNFVLHTDANTSLDFSPGTKLDGATTLSIDNLDESNFKLFPNPVSVGNRFITIQSNSNDKLEVSVFNLLGKRVKSEFVNNQQLNIENLSTGIYLIKISQANSSITKKLLVK</sequence>
<feature type="domain" description="LTD" evidence="4">
    <location>
        <begin position="302"/>
        <end position="463"/>
    </location>
</feature>
<keyword evidence="6" id="KW-1185">Reference proteome</keyword>
<evidence type="ECO:0000259" key="4">
    <source>
        <dbReference type="PROSITE" id="PS51841"/>
    </source>
</evidence>